<dbReference type="GO" id="GO:0007021">
    <property type="term" value="P:tubulin complex assembly"/>
    <property type="evidence" value="ECO:0007669"/>
    <property type="project" value="InterPro"/>
</dbReference>
<sequence length="202" mass="23107">MGNAMNHFERFPRKSTRIYLFFSNSFSGQTISSESLILLTIQLNILQSIINLTINPDRIIRATMLLNDIKQTLSIQEVLKETESMISHTKNSFIKSWEEFQDVYNTANNDNTLKQSKQYEEAQKIYDEINKADQEDRLIDACQREIGQLTTRINELTQLYMANQITNAQTVELGQAVGRKYFAQLELDKLNAANQTTVAGSG</sequence>
<dbReference type="AlphaFoldDB" id="A0A814HFF3"/>
<dbReference type="InterPro" id="IPR056314">
    <property type="entry name" value="AP3B1/2_C"/>
</dbReference>
<dbReference type="Proteomes" id="UP000663864">
    <property type="component" value="Unassembled WGS sequence"/>
</dbReference>
<dbReference type="Pfam" id="PF24080">
    <property type="entry name" value="AP3B1_C_2"/>
    <property type="match status" value="1"/>
</dbReference>
<proteinExistence type="predicted"/>
<organism evidence="2 3">
    <name type="scientific">Rotaria sordida</name>
    <dbReference type="NCBI Taxonomy" id="392033"/>
    <lineage>
        <taxon>Eukaryota</taxon>
        <taxon>Metazoa</taxon>
        <taxon>Spiralia</taxon>
        <taxon>Gnathifera</taxon>
        <taxon>Rotifera</taxon>
        <taxon>Eurotatoria</taxon>
        <taxon>Bdelloidea</taxon>
        <taxon>Philodinida</taxon>
        <taxon>Philodinidae</taxon>
        <taxon>Rotaria</taxon>
    </lineage>
</organism>
<feature type="domain" description="AP-3 complex subunit beta-1/2 C-terminal" evidence="1">
    <location>
        <begin position="24"/>
        <end position="73"/>
    </location>
</feature>
<dbReference type="Gene3D" id="1.20.58.90">
    <property type="match status" value="1"/>
</dbReference>
<reference evidence="2" key="1">
    <citation type="submission" date="2021-02" db="EMBL/GenBank/DDBJ databases">
        <authorList>
            <person name="Nowell W R."/>
        </authorList>
    </citation>
    <scope>NUCLEOTIDE SEQUENCE</scope>
</reference>
<protein>
    <recommendedName>
        <fullName evidence="1">AP-3 complex subunit beta-1/2 C-terminal domain-containing protein</fullName>
    </recommendedName>
</protein>
<comment type="caution">
    <text evidence="2">The sequence shown here is derived from an EMBL/GenBank/DDBJ whole genome shotgun (WGS) entry which is preliminary data.</text>
</comment>
<dbReference type="InterPro" id="IPR036126">
    <property type="entry name" value="TBCA_sf"/>
</dbReference>
<evidence type="ECO:0000259" key="1">
    <source>
        <dbReference type="Pfam" id="PF24080"/>
    </source>
</evidence>
<dbReference type="SUPFAM" id="SSF46988">
    <property type="entry name" value="Tubulin chaperone cofactor A"/>
    <property type="match status" value="1"/>
</dbReference>
<evidence type="ECO:0000313" key="3">
    <source>
        <dbReference type="Proteomes" id="UP000663864"/>
    </source>
</evidence>
<dbReference type="GO" id="GO:0048487">
    <property type="term" value="F:beta-tubulin binding"/>
    <property type="evidence" value="ECO:0007669"/>
    <property type="project" value="InterPro"/>
</dbReference>
<name>A0A814HFF3_9BILA</name>
<gene>
    <name evidence="2" type="ORF">ZHD862_LOCUS12931</name>
</gene>
<accession>A0A814HFF3</accession>
<dbReference type="GO" id="GO:0007023">
    <property type="term" value="P:post-chaperonin tubulin folding pathway"/>
    <property type="evidence" value="ECO:0007669"/>
    <property type="project" value="InterPro"/>
</dbReference>
<evidence type="ECO:0000313" key="2">
    <source>
        <dbReference type="EMBL" id="CAF1008927.1"/>
    </source>
</evidence>
<dbReference type="EMBL" id="CAJNOT010000519">
    <property type="protein sequence ID" value="CAF1008927.1"/>
    <property type="molecule type" value="Genomic_DNA"/>
</dbReference>